<dbReference type="GO" id="GO:0051536">
    <property type="term" value="F:iron-sulfur cluster binding"/>
    <property type="evidence" value="ECO:0007669"/>
    <property type="project" value="UniProtKB-KW"/>
</dbReference>
<dbReference type="AlphaFoldDB" id="A0A1W1HB35"/>
<dbReference type="RefSeq" id="WP_080806829.1">
    <property type="nucleotide sequence ID" value="NZ_LT828555.1"/>
</dbReference>
<dbReference type="Gene3D" id="3.30.70.20">
    <property type="match status" value="1"/>
</dbReference>
<proteinExistence type="predicted"/>
<keyword evidence="6" id="KW-1185">Reference proteome</keyword>
<accession>A0A1W1HB35</accession>
<dbReference type="GO" id="GO:0046872">
    <property type="term" value="F:metal ion binding"/>
    <property type="evidence" value="ECO:0007669"/>
    <property type="project" value="UniProtKB-KW"/>
</dbReference>
<dbReference type="EMBL" id="FWEV01000106">
    <property type="protein sequence ID" value="SLM29711.1"/>
    <property type="molecule type" value="Genomic_DNA"/>
</dbReference>
<dbReference type="PANTHER" id="PTHR43063:SF1">
    <property type="entry name" value="4FE-4S CLUSTER CONTAINING PARA FAMILY ATPASE PROTEIN"/>
    <property type="match status" value="1"/>
</dbReference>
<evidence type="ECO:0000313" key="6">
    <source>
        <dbReference type="Proteomes" id="UP000191931"/>
    </source>
</evidence>
<evidence type="ECO:0000313" key="5">
    <source>
        <dbReference type="EMBL" id="SLM29711.1"/>
    </source>
</evidence>
<dbReference type="Proteomes" id="UP000191931">
    <property type="component" value="Unassembled WGS sequence"/>
</dbReference>
<evidence type="ECO:0000256" key="1">
    <source>
        <dbReference type="ARBA" id="ARBA00022723"/>
    </source>
</evidence>
<dbReference type="Gene3D" id="3.40.50.300">
    <property type="entry name" value="P-loop containing nucleotide triphosphate hydrolases"/>
    <property type="match status" value="1"/>
</dbReference>
<reference evidence="5 6" key="1">
    <citation type="submission" date="2017-03" db="EMBL/GenBank/DDBJ databases">
        <authorList>
            <person name="Afonso C.L."/>
            <person name="Miller P.J."/>
            <person name="Scott M.A."/>
            <person name="Spackman E."/>
            <person name="Goraichik I."/>
            <person name="Dimitrov K.M."/>
            <person name="Suarez D.L."/>
            <person name="Swayne D.E."/>
        </authorList>
    </citation>
    <scope>NUCLEOTIDE SEQUENCE [LARGE SCALE GENOMIC DNA]</scope>
    <source>
        <strain evidence="5">PRJEB14757</strain>
    </source>
</reference>
<dbReference type="PROSITE" id="PS00198">
    <property type="entry name" value="4FE4S_FER_1"/>
    <property type="match status" value="1"/>
</dbReference>
<evidence type="ECO:0000256" key="2">
    <source>
        <dbReference type="ARBA" id="ARBA00023004"/>
    </source>
</evidence>
<feature type="domain" description="4Fe-4S ferredoxin-type" evidence="4">
    <location>
        <begin position="89"/>
        <end position="117"/>
    </location>
</feature>
<protein>
    <submittedName>
        <fullName evidence="5">MinD2</fullName>
    </submittedName>
</protein>
<dbReference type="OrthoDB" id="9778602at2"/>
<gene>
    <name evidence="5" type="primary">minD</name>
    <name evidence="5" type="ORF">MTBBW1_1940038</name>
</gene>
<dbReference type="InterPro" id="IPR017896">
    <property type="entry name" value="4Fe4S_Fe-S-bd"/>
</dbReference>
<keyword evidence="1" id="KW-0479">Metal-binding</keyword>
<evidence type="ECO:0000256" key="3">
    <source>
        <dbReference type="ARBA" id="ARBA00023014"/>
    </source>
</evidence>
<dbReference type="Pfam" id="PF01656">
    <property type="entry name" value="CbiA"/>
    <property type="match status" value="1"/>
</dbReference>
<dbReference type="InterPro" id="IPR027417">
    <property type="entry name" value="P-loop_NTPase"/>
</dbReference>
<dbReference type="STRING" id="1246637.MTBBW1_1940038"/>
<dbReference type="InterPro" id="IPR017900">
    <property type="entry name" value="4Fe4S_Fe_S_CS"/>
</dbReference>
<dbReference type="Pfam" id="PF00037">
    <property type="entry name" value="Fer4"/>
    <property type="match status" value="2"/>
</dbReference>
<dbReference type="SUPFAM" id="SSF52540">
    <property type="entry name" value="P-loop containing nucleoside triphosphate hydrolases"/>
    <property type="match status" value="1"/>
</dbReference>
<keyword evidence="3" id="KW-0411">Iron-sulfur</keyword>
<sequence length="307" mass="33436">MIVTIASGKGGTGKTTVTVNLAAIAPVSDIQVFDCDVEEPNSHIYLKPENITTQEISTMIPVVDKELCNLCGECEKLCQFSAIALIAGKIMTFPEMCHSCRGCAMVCPEGAINEGKRVLGSLLEGKNQRGIELIWGELRVGEAMSPPLIKQVKQRINPEKFSFVDAPPGTSCPAIETLRDSDFAILVSEPTPFGLNDLALTVEVLKKLNVPTGIVINRADTSEPTSSVQGSMPDTIIDEYAEKEGIEILQKFPFSREAARVSSKGLLLVDEMPEMKKLFQELYDKIMSRLDAIKEKNPAKQAEGTMS</sequence>
<evidence type="ECO:0000259" key="4">
    <source>
        <dbReference type="PROSITE" id="PS51379"/>
    </source>
</evidence>
<organism evidence="5 6">
    <name type="scientific">Desulfamplus magnetovallimortis</name>
    <dbReference type="NCBI Taxonomy" id="1246637"/>
    <lineage>
        <taxon>Bacteria</taxon>
        <taxon>Pseudomonadati</taxon>
        <taxon>Thermodesulfobacteriota</taxon>
        <taxon>Desulfobacteria</taxon>
        <taxon>Desulfobacterales</taxon>
        <taxon>Desulfobacteraceae</taxon>
        <taxon>Desulfamplus</taxon>
    </lineage>
</organism>
<dbReference type="PANTHER" id="PTHR43063">
    <property type="entry name" value="4FE-4S CLUSTER CONTAINING PARA FAMILY ATPASE PROTEIN"/>
    <property type="match status" value="1"/>
</dbReference>
<feature type="domain" description="4Fe-4S ferredoxin-type" evidence="4">
    <location>
        <begin position="59"/>
        <end position="88"/>
    </location>
</feature>
<keyword evidence="2" id="KW-0408">Iron</keyword>
<name>A0A1W1HB35_9BACT</name>
<dbReference type="PROSITE" id="PS51379">
    <property type="entry name" value="4FE4S_FER_2"/>
    <property type="match status" value="2"/>
</dbReference>
<dbReference type="InterPro" id="IPR002586">
    <property type="entry name" value="CobQ/CobB/MinD/ParA_Nub-bd_dom"/>
</dbReference>